<evidence type="ECO:0000256" key="3">
    <source>
        <dbReference type="ARBA" id="ARBA00023315"/>
    </source>
</evidence>
<evidence type="ECO:0000313" key="7">
    <source>
        <dbReference type="Proteomes" id="UP000646776"/>
    </source>
</evidence>
<dbReference type="CDD" id="cd00830">
    <property type="entry name" value="KAS_III"/>
    <property type="match status" value="1"/>
</dbReference>
<dbReference type="InterPro" id="IPR013751">
    <property type="entry name" value="ACP_syn_III_N"/>
</dbReference>
<proteinExistence type="predicted"/>
<reference evidence="6" key="2">
    <citation type="submission" date="2020-09" db="EMBL/GenBank/DDBJ databases">
        <authorList>
            <person name="Sun Q."/>
            <person name="Ohkuma M."/>
        </authorList>
    </citation>
    <scope>NUCLEOTIDE SEQUENCE</scope>
    <source>
        <strain evidence="6">JCM 4125</strain>
    </source>
</reference>
<dbReference type="GO" id="GO:0044550">
    <property type="term" value="P:secondary metabolite biosynthetic process"/>
    <property type="evidence" value="ECO:0007669"/>
    <property type="project" value="TreeGrafter"/>
</dbReference>
<keyword evidence="3" id="KW-0012">Acyltransferase</keyword>
<comment type="caution">
    <text evidence="6">The sequence shown here is derived from an EMBL/GenBank/DDBJ whole genome shotgun (WGS) entry which is preliminary data.</text>
</comment>
<dbReference type="NCBIfam" id="NF006829">
    <property type="entry name" value="PRK09352.1"/>
    <property type="match status" value="1"/>
</dbReference>
<sequence length="341" mass="36888">MTTAGIRTIGRFLPERVVTNAELADRLPTSDKWIQDRLGILTRRVAADDEWSSTLGARALTDACQRAGVSEDSVDLVICGTYTPDHMLPNTASAIMARVGMRYTPGFDVNSGGCPGAVFALDVGRRYIESGEYKRVAVVLTDVGTRLLDPEDRTVGVIFGDAAACYMLEPAVTGRGVQKVTLRSDPTGYTSVYAAREHRTDAAGKPKASGFGNNFTTMRGPEIREFVLGEMPAFIEAFVRDCGLTLTDIDFYAFHQANLRLLHGIMERLGEPLTKTLTNIERIGNVSGASLPLVLHDAVEEGRLRPGDRTLLVAFGGGLNYGAALVDWAGPADFPTRESSR</sequence>
<feature type="domain" description="Beta-ketoacyl-[acyl-carrier-protein] synthase III C-terminal" evidence="4">
    <location>
        <begin position="241"/>
        <end position="328"/>
    </location>
</feature>
<evidence type="ECO:0000313" key="6">
    <source>
        <dbReference type="EMBL" id="GGT92150.1"/>
    </source>
</evidence>
<dbReference type="RefSeq" id="WP_189717772.1">
    <property type="nucleotide sequence ID" value="NZ_BMSA01000040.1"/>
</dbReference>
<dbReference type="Pfam" id="PF08541">
    <property type="entry name" value="ACP_syn_III_C"/>
    <property type="match status" value="1"/>
</dbReference>
<keyword evidence="2" id="KW-0808">Transferase</keyword>
<evidence type="ECO:0000259" key="5">
    <source>
        <dbReference type="Pfam" id="PF08545"/>
    </source>
</evidence>
<dbReference type="GO" id="GO:0004315">
    <property type="term" value="F:3-oxoacyl-[acyl-carrier-protein] synthase activity"/>
    <property type="evidence" value="ECO:0007669"/>
    <property type="project" value="InterPro"/>
</dbReference>
<dbReference type="Pfam" id="PF08545">
    <property type="entry name" value="ACP_syn_III"/>
    <property type="match status" value="1"/>
</dbReference>
<dbReference type="GO" id="GO:0006633">
    <property type="term" value="P:fatty acid biosynthetic process"/>
    <property type="evidence" value="ECO:0007669"/>
    <property type="project" value="InterPro"/>
</dbReference>
<keyword evidence="1" id="KW-0963">Cytoplasm</keyword>
<dbReference type="InterPro" id="IPR013747">
    <property type="entry name" value="ACP_syn_III_C"/>
</dbReference>
<dbReference type="PANTHER" id="PTHR34069">
    <property type="entry name" value="3-OXOACYL-[ACYL-CARRIER-PROTEIN] SYNTHASE 3"/>
    <property type="match status" value="1"/>
</dbReference>
<name>A0A918HQY6_9ACTN</name>
<keyword evidence="7" id="KW-1185">Reference proteome</keyword>
<dbReference type="PANTHER" id="PTHR34069:SF2">
    <property type="entry name" value="BETA-KETOACYL-[ACYL-CARRIER-PROTEIN] SYNTHASE III"/>
    <property type="match status" value="1"/>
</dbReference>
<reference evidence="6" key="1">
    <citation type="journal article" date="2014" name="Int. J. Syst. Evol. Microbiol.">
        <title>Complete genome sequence of Corynebacterium casei LMG S-19264T (=DSM 44701T), isolated from a smear-ripened cheese.</title>
        <authorList>
            <consortium name="US DOE Joint Genome Institute (JGI-PGF)"/>
            <person name="Walter F."/>
            <person name="Albersmeier A."/>
            <person name="Kalinowski J."/>
            <person name="Ruckert C."/>
        </authorList>
    </citation>
    <scope>NUCLEOTIDE SEQUENCE</scope>
    <source>
        <strain evidence="6">JCM 4125</strain>
    </source>
</reference>
<dbReference type="Gene3D" id="3.40.47.10">
    <property type="match status" value="1"/>
</dbReference>
<dbReference type="SUPFAM" id="SSF53901">
    <property type="entry name" value="Thiolase-like"/>
    <property type="match status" value="1"/>
</dbReference>
<dbReference type="EMBL" id="BMSA01000040">
    <property type="protein sequence ID" value="GGT92150.1"/>
    <property type="molecule type" value="Genomic_DNA"/>
</dbReference>
<feature type="domain" description="Beta-ketoacyl-[acyl-carrier-protein] synthase III N-terminal" evidence="5">
    <location>
        <begin position="107"/>
        <end position="185"/>
    </location>
</feature>
<gene>
    <name evidence="6" type="primary">fabH</name>
    <name evidence="6" type="ORF">GCM10010226_82690</name>
</gene>
<protein>
    <submittedName>
        <fullName evidence="6">3-oxoacyl-[acyl-carrier-protein] synthase 3</fullName>
    </submittedName>
</protein>
<dbReference type="InterPro" id="IPR016039">
    <property type="entry name" value="Thiolase-like"/>
</dbReference>
<organism evidence="6 7">
    <name type="scientific">Streptomyces phaeofaciens</name>
    <dbReference type="NCBI Taxonomy" id="68254"/>
    <lineage>
        <taxon>Bacteria</taxon>
        <taxon>Bacillati</taxon>
        <taxon>Actinomycetota</taxon>
        <taxon>Actinomycetes</taxon>
        <taxon>Kitasatosporales</taxon>
        <taxon>Streptomycetaceae</taxon>
        <taxon>Streptomyces</taxon>
    </lineage>
</organism>
<evidence type="ECO:0000256" key="1">
    <source>
        <dbReference type="ARBA" id="ARBA00022490"/>
    </source>
</evidence>
<evidence type="ECO:0000256" key="2">
    <source>
        <dbReference type="ARBA" id="ARBA00022679"/>
    </source>
</evidence>
<dbReference type="AlphaFoldDB" id="A0A918HQY6"/>
<evidence type="ECO:0000259" key="4">
    <source>
        <dbReference type="Pfam" id="PF08541"/>
    </source>
</evidence>
<accession>A0A918HQY6</accession>
<dbReference type="Proteomes" id="UP000646776">
    <property type="component" value="Unassembled WGS sequence"/>
</dbReference>